<proteinExistence type="inferred from homology"/>
<dbReference type="EMBL" id="BARW01038803">
    <property type="protein sequence ID" value="GAJ24635.1"/>
    <property type="molecule type" value="Genomic_DNA"/>
</dbReference>
<dbReference type="Pfam" id="PF00370">
    <property type="entry name" value="FGGY_N"/>
    <property type="match status" value="1"/>
</dbReference>
<dbReference type="PANTHER" id="PTHR10196">
    <property type="entry name" value="SUGAR KINASE"/>
    <property type="match status" value="1"/>
</dbReference>
<name>X1W309_9ZZZZ</name>
<reference evidence="5" key="1">
    <citation type="journal article" date="2014" name="Front. Microbiol.">
        <title>High frequency of phylogenetically diverse reductive dehalogenase-homologous genes in deep subseafloor sedimentary metagenomes.</title>
        <authorList>
            <person name="Kawai M."/>
            <person name="Futagami T."/>
            <person name="Toyoda A."/>
            <person name="Takaki Y."/>
            <person name="Nishi S."/>
            <person name="Hori S."/>
            <person name="Arai W."/>
            <person name="Tsubouchi T."/>
            <person name="Morono Y."/>
            <person name="Uchiyama I."/>
            <person name="Ito T."/>
            <person name="Fujiyama A."/>
            <person name="Inagaki F."/>
            <person name="Takami H."/>
        </authorList>
    </citation>
    <scope>NUCLEOTIDE SEQUENCE</scope>
    <source>
        <strain evidence="5">Expedition CK06-06</strain>
    </source>
</reference>
<dbReference type="Gene3D" id="3.30.420.40">
    <property type="match status" value="1"/>
</dbReference>
<sequence>MEHDADEIWETQAEVAASAISGAGISAENIAAIGITNQRETTVIWDRDTGEPIHRAIV</sequence>
<evidence type="ECO:0000313" key="5">
    <source>
        <dbReference type="EMBL" id="GAJ24635.1"/>
    </source>
</evidence>
<gene>
    <name evidence="5" type="ORF">S12H4_59397</name>
</gene>
<dbReference type="PANTHER" id="PTHR10196:SF69">
    <property type="entry name" value="GLYCEROL KINASE"/>
    <property type="match status" value="1"/>
</dbReference>
<dbReference type="InterPro" id="IPR043129">
    <property type="entry name" value="ATPase_NBD"/>
</dbReference>
<evidence type="ECO:0000256" key="3">
    <source>
        <dbReference type="ARBA" id="ARBA00022777"/>
    </source>
</evidence>
<dbReference type="InterPro" id="IPR018484">
    <property type="entry name" value="FGGY_N"/>
</dbReference>
<protein>
    <recommendedName>
        <fullName evidence="4">Carbohydrate kinase FGGY N-terminal domain-containing protein</fullName>
    </recommendedName>
</protein>
<dbReference type="GO" id="GO:0004370">
    <property type="term" value="F:glycerol kinase activity"/>
    <property type="evidence" value="ECO:0007669"/>
    <property type="project" value="TreeGrafter"/>
</dbReference>
<comment type="similarity">
    <text evidence="1">Belongs to the FGGY kinase family.</text>
</comment>
<evidence type="ECO:0000256" key="2">
    <source>
        <dbReference type="ARBA" id="ARBA00022679"/>
    </source>
</evidence>
<feature type="domain" description="Carbohydrate kinase FGGY N-terminal" evidence="4">
    <location>
        <begin position="2"/>
        <end position="58"/>
    </location>
</feature>
<organism evidence="5">
    <name type="scientific">marine sediment metagenome</name>
    <dbReference type="NCBI Taxonomy" id="412755"/>
    <lineage>
        <taxon>unclassified sequences</taxon>
        <taxon>metagenomes</taxon>
        <taxon>ecological metagenomes</taxon>
    </lineage>
</organism>
<dbReference type="GO" id="GO:0019563">
    <property type="term" value="P:glycerol catabolic process"/>
    <property type="evidence" value="ECO:0007669"/>
    <property type="project" value="TreeGrafter"/>
</dbReference>
<keyword evidence="2" id="KW-0808">Transferase</keyword>
<feature type="non-terminal residue" evidence="5">
    <location>
        <position position="58"/>
    </location>
</feature>
<evidence type="ECO:0000259" key="4">
    <source>
        <dbReference type="Pfam" id="PF00370"/>
    </source>
</evidence>
<keyword evidence="3" id="KW-0418">Kinase</keyword>
<accession>X1W309</accession>
<dbReference type="SUPFAM" id="SSF53067">
    <property type="entry name" value="Actin-like ATPase domain"/>
    <property type="match status" value="1"/>
</dbReference>
<comment type="caution">
    <text evidence="5">The sequence shown here is derived from an EMBL/GenBank/DDBJ whole genome shotgun (WGS) entry which is preliminary data.</text>
</comment>
<dbReference type="AlphaFoldDB" id="X1W309"/>
<dbReference type="GO" id="GO:0005829">
    <property type="term" value="C:cytosol"/>
    <property type="evidence" value="ECO:0007669"/>
    <property type="project" value="TreeGrafter"/>
</dbReference>
<evidence type="ECO:0000256" key="1">
    <source>
        <dbReference type="ARBA" id="ARBA00009156"/>
    </source>
</evidence>